<feature type="transmembrane region" description="Helical" evidence="2">
    <location>
        <begin position="213"/>
        <end position="242"/>
    </location>
</feature>
<evidence type="ECO:0000313" key="3">
    <source>
        <dbReference type="EMBL" id="CAL8119991.1"/>
    </source>
</evidence>
<evidence type="ECO:0000256" key="2">
    <source>
        <dbReference type="SAM" id="Phobius"/>
    </source>
</evidence>
<accession>A0ABP1RBS7</accession>
<dbReference type="EMBL" id="CAXLJM020000062">
    <property type="protein sequence ID" value="CAL8119991.1"/>
    <property type="molecule type" value="Genomic_DNA"/>
</dbReference>
<keyword evidence="2" id="KW-0812">Transmembrane</keyword>
<feature type="transmembrane region" description="Helical" evidence="2">
    <location>
        <begin position="412"/>
        <end position="437"/>
    </location>
</feature>
<feature type="transmembrane region" description="Helical" evidence="2">
    <location>
        <begin position="68"/>
        <end position="88"/>
    </location>
</feature>
<evidence type="ECO:0000313" key="4">
    <source>
        <dbReference type="Proteomes" id="UP001642540"/>
    </source>
</evidence>
<protein>
    <recommendedName>
        <fullName evidence="5">Odorant receptor</fullName>
    </recommendedName>
</protein>
<dbReference type="Proteomes" id="UP001642540">
    <property type="component" value="Unassembled WGS sequence"/>
</dbReference>
<gene>
    <name evidence="3" type="ORF">ODALV1_LOCUS18804</name>
</gene>
<feature type="transmembrane region" description="Helical" evidence="2">
    <location>
        <begin position="379"/>
        <end position="400"/>
    </location>
</feature>
<reference evidence="3 4" key="1">
    <citation type="submission" date="2024-08" db="EMBL/GenBank/DDBJ databases">
        <authorList>
            <person name="Cucini C."/>
            <person name="Frati F."/>
        </authorList>
    </citation>
    <scope>NUCLEOTIDE SEQUENCE [LARGE SCALE GENOMIC DNA]</scope>
</reference>
<evidence type="ECO:0008006" key="5">
    <source>
        <dbReference type="Google" id="ProtNLM"/>
    </source>
</evidence>
<organism evidence="3 4">
    <name type="scientific">Orchesella dallaii</name>
    <dbReference type="NCBI Taxonomy" id="48710"/>
    <lineage>
        <taxon>Eukaryota</taxon>
        <taxon>Metazoa</taxon>
        <taxon>Ecdysozoa</taxon>
        <taxon>Arthropoda</taxon>
        <taxon>Hexapoda</taxon>
        <taxon>Collembola</taxon>
        <taxon>Entomobryomorpha</taxon>
        <taxon>Entomobryoidea</taxon>
        <taxon>Orchesellidae</taxon>
        <taxon>Orchesellinae</taxon>
        <taxon>Orchesella</taxon>
    </lineage>
</organism>
<proteinExistence type="predicted"/>
<name>A0ABP1RBS7_9HEXA</name>
<feature type="compositionally biased region" description="Polar residues" evidence="1">
    <location>
        <begin position="283"/>
        <end position="292"/>
    </location>
</feature>
<keyword evidence="2" id="KW-0472">Membrane</keyword>
<evidence type="ECO:0000256" key="1">
    <source>
        <dbReference type="SAM" id="MobiDB-lite"/>
    </source>
</evidence>
<feature type="transmembrane region" description="Helical" evidence="2">
    <location>
        <begin position="108"/>
        <end position="133"/>
    </location>
</feature>
<keyword evidence="4" id="KW-1185">Reference proteome</keyword>
<feature type="transmembrane region" description="Helical" evidence="2">
    <location>
        <begin position="154"/>
        <end position="183"/>
    </location>
</feature>
<feature type="region of interest" description="Disordered" evidence="1">
    <location>
        <begin position="272"/>
        <end position="292"/>
    </location>
</feature>
<sequence length="498" mass="56816">MGLRNLYRSLYSTATKPLDKLEAWGQWNVLHLIEKWYGKAHPNLPMYYDGKLGRYRCRDVSIRNFKKSYFWIYTKTSTLIAYVLVILRSKYLFSKLISGVERVNIIELMINVYAFALFSQVVGTVLTIEARAAGYCWVMNQLKGRGNRKRTSGIFIPFVELSLVATAIGFAIFPLGASIFPFIAPYDPASFMVHFSARHFVQPYFPEYMPPEYVLRILSSVLISCTVWPVTVPACFSVLVLLSGGCAMNELMKAAHSNITYKVRQRWAKGAKYQGKVDPEKATTPQNSSTRPISRESLNAIDQLGAVSFPTPSPEVQISIPNESNSKEKISESVHKLFTKSKWGVEEHEPAIIKTKFREGRMLYNQINLICMETNRNMALFMPATLGAGILICTIGYFSIIRLADSLPFVFIFMQFSVTIMITLIITFLIPVGATLFEEYRKYEVYWSRLIRSKQMKKELLACSKIVITVGPYMEMDYGLTIDMMYAILDKTFLLIML</sequence>
<comment type="caution">
    <text evidence="3">The sequence shown here is derived from an EMBL/GenBank/DDBJ whole genome shotgun (WGS) entry which is preliminary data.</text>
</comment>
<keyword evidence="2" id="KW-1133">Transmembrane helix</keyword>